<dbReference type="Pfam" id="PF14431">
    <property type="entry name" value="YwqJ-deaminase"/>
    <property type="match status" value="1"/>
</dbReference>
<dbReference type="InterPro" id="IPR050708">
    <property type="entry name" value="T6SS_VgrG/RHS"/>
</dbReference>
<protein>
    <recommendedName>
        <fullName evidence="4">RHS repeat-associated core domain-containing protein</fullName>
    </recommendedName>
</protein>
<dbReference type="EMBL" id="CP012670">
    <property type="protein sequence ID" value="AUX19913.1"/>
    <property type="molecule type" value="Genomic_DNA"/>
</dbReference>
<name>A0A4P2PU71_SORCE</name>
<organism evidence="2 3">
    <name type="scientific">Sorangium cellulosum</name>
    <name type="common">Polyangium cellulosum</name>
    <dbReference type="NCBI Taxonomy" id="56"/>
    <lineage>
        <taxon>Bacteria</taxon>
        <taxon>Pseudomonadati</taxon>
        <taxon>Myxococcota</taxon>
        <taxon>Polyangia</taxon>
        <taxon>Polyangiales</taxon>
        <taxon>Polyangiaceae</taxon>
        <taxon>Sorangium</taxon>
    </lineage>
</organism>
<accession>A0A4P2PU71</accession>
<feature type="region of interest" description="Disordered" evidence="1">
    <location>
        <begin position="24"/>
        <end position="53"/>
    </location>
</feature>
<dbReference type="PANTHER" id="PTHR32305:SF15">
    <property type="entry name" value="PROTEIN RHSA-RELATED"/>
    <property type="match status" value="1"/>
</dbReference>
<dbReference type="Pfam" id="PF05593">
    <property type="entry name" value="RHS_repeat"/>
    <property type="match status" value="1"/>
</dbReference>
<sequence length="518" mass="56236">MARTAPIPNIPAIPGMNPGVFILGGGGSGGGGNGRGGDGRGDGQGGNVRDGNGRVIERRNAGKIAERFGFTVTGDLKRAGERRTYAPGGRLTVRAAGQETARYVHDQRGNLIEKRMSGQEGVPERVWAYTWSGDGRPMEVRTPEGRAISFAYDAFGRRIEKRVALMGKVESVTRYAWRGDVLVHERRERAQGAGEPVVEERSYVTLPESALPLAQRDSAAGALRYFVHGVNGFPEALVEGNGRIAGEIAAGLYGDVPAEQAGMTPLRFPGQYADEETGLYYNWHRYYDPEAGAYLNPEPIGIEGGLKPYAYADSWLPETIDVDGLKKDPVICMIRRKDGTTVTGTSQDRAPGDLHKAVLAALPPAPARDPDDPTAPWNCAEPAALSAHIKDWEERNKPKKCEPDAKGWKKNLRAAMREIDEEDGISSKHEKSNVARAACPNCSQTVPRLFALAGMMPPTRVLAPGYQNKRGLGRIERFSEPIEGFHKAQNNKAPNVPAPGTDNLGTWSLTSKGWRRHA</sequence>
<dbReference type="NCBIfam" id="TIGR03696">
    <property type="entry name" value="Rhs_assc_core"/>
    <property type="match status" value="1"/>
</dbReference>
<evidence type="ECO:0000313" key="3">
    <source>
        <dbReference type="Proteomes" id="UP000295781"/>
    </source>
</evidence>
<dbReference type="Proteomes" id="UP000295781">
    <property type="component" value="Chromosome"/>
</dbReference>
<reference evidence="2 3" key="1">
    <citation type="submission" date="2015-09" db="EMBL/GenBank/DDBJ databases">
        <title>Sorangium comparison.</title>
        <authorList>
            <person name="Zaburannyi N."/>
            <person name="Bunk B."/>
            <person name="Overmann J."/>
            <person name="Mueller R."/>
        </authorList>
    </citation>
    <scope>NUCLEOTIDE SEQUENCE [LARGE SCALE GENOMIC DNA]</scope>
    <source>
        <strain evidence="2 3">So ceGT47</strain>
    </source>
</reference>
<evidence type="ECO:0000313" key="2">
    <source>
        <dbReference type="EMBL" id="AUX19913.1"/>
    </source>
</evidence>
<proteinExistence type="predicted"/>
<dbReference type="PRINTS" id="PR00394">
    <property type="entry name" value="RHSPROTEIN"/>
</dbReference>
<evidence type="ECO:0008006" key="4">
    <source>
        <dbReference type="Google" id="ProtNLM"/>
    </source>
</evidence>
<dbReference type="PANTHER" id="PTHR32305">
    <property type="match status" value="1"/>
</dbReference>
<feature type="region of interest" description="Disordered" evidence="1">
    <location>
        <begin position="488"/>
        <end position="518"/>
    </location>
</feature>
<evidence type="ECO:0000256" key="1">
    <source>
        <dbReference type="SAM" id="MobiDB-lite"/>
    </source>
</evidence>
<dbReference type="InterPro" id="IPR031325">
    <property type="entry name" value="RHS_repeat"/>
</dbReference>
<dbReference type="InterPro" id="IPR006530">
    <property type="entry name" value="YD"/>
</dbReference>
<gene>
    <name evidence="2" type="ORF">SOCEGT47_003670</name>
</gene>
<feature type="compositionally biased region" description="Gly residues" evidence="1">
    <location>
        <begin position="24"/>
        <end position="48"/>
    </location>
</feature>
<dbReference type="AlphaFoldDB" id="A0A4P2PU71"/>
<dbReference type="InterPro" id="IPR022385">
    <property type="entry name" value="Rhs_assc_core"/>
</dbReference>
<dbReference type="Gene3D" id="2.180.10.10">
    <property type="entry name" value="RHS repeat-associated core"/>
    <property type="match status" value="1"/>
</dbReference>
<dbReference type="InterPro" id="IPR025968">
    <property type="entry name" value="YwqJ_deaminase"/>
</dbReference>
<dbReference type="NCBIfam" id="TIGR01643">
    <property type="entry name" value="YD_repeat_2x"/>
    <property type="match status" value="1"/>
</dbReference>